<keyword evidence="2" id="KW-0808">Transferase</keyword>
<comment type="caution">
    <text evidence="2">The sequence shown here is derived from an EMBL/GenBank/DDBJ whole genome shotgun (WGS) entry which is preliminary data.</text>
</comment>
<dbReference type="GO" id="GO:0016740">
    <property type="term" value="F:transferase activity"/>
    <property type="evidence" value="ECO:0007669"/>
    <property type="project" value="UniProtKB-KW"/>
</dbReference>
<dbReference type="SUPFAM" id="SSF56112">
    <property type="entry name" value="Protein kinase-like (PK-like)"/>
    <property type="match status" value="1"/>
</dbReference>
<feature type="domain" description="Aminoglycoside phosphotransferase" evidence="1">
    <location>
        <begin position="32"/>
        <end position="247"/>
    </location>
</feature>
<dbReference type="Proteomes" id="UP000540698">
    <property type="component" value="Unassembled WGS sequence"/>
</dbReference>
<proteinExistence type="predicted"/>
<dbReference type="EMBL" id="JAAXOS010000003">
    <property type="protein sequence ID" value="NKY26232.1"/>
    <property type="molecule type" value="Genomic_DNA"/>
</dbReference>
<dbReference type="AlphaFoldDB" id="A0A7X6L1P2"/>
<dbReference type="Gene3D" id="1.10.510.10">
    <property type="entry name" value="Transferase(Phosphotransferase) domain 1"/>
    <property type="match status" value="1"/>
</dbReference>
<dbReference type="Pfam" id="PF01636">
    <property type="entry name" value="APH"/>
    <property type="match status" value="1"/>
</dbReference>
<name>A0A7X6L1P2_9NOCA</name>
<protein>
    <submittedName>
        <fullName evidence="2">Aminoglycoside phosphotransferase family protein</fullName>
    </submittedName>
</protein>
<dbReference type="RefSeq" id="WP_062970129.1">
    <property type="nucleotide sequence ID" value="NZ_JAAXOS010000003.1"/>
</dbReference>
<dbReference type="InterPro" id="IPR002575">
    <property type="entry name" value="Aminoglycoside_PTrfase"/>
</dbReference>
<evidence type="ECO:0000259" key="1">
    <source>
        <dbReference type="Pfam" id="PF01636"/>
    </source>
</evidence>
<organism evidence="2 3">
    <name type="scientific">Nocardia gamkensis</name>
    <dbReference type="NCBI Taxonomy" id="352869"/>
    <lineage>
        <taxon>Bacteria</taxon>
        <taxon>Bacillati</taxon>
        <taxon>Actinomycetota</taxon>
        <taxon>Actinomycetes</taxon>
        <taxon>Mycobacteriales</taxon>
        <taxon>Nocardiaceae</taxon>
        <taxon>Nocardia</taxon>
    </lineage>
</organism>
<evidence type="ECO:0000313" key="2">
    <source>
        <dbReference type="EMBL" id="NKY26232.1"/>
    </source>
</evidence>
<dbReference type="InterPro" id="IPR011009">
    <property type="entry name" value="Kinase-like_dom_sf"/>
</dbReference>
<gene>
    <name evidence="2" type="ORF">HGB38_08380</name>
</gene>
<reference evidence="2 3" key="1">
    <citation type="submission" date="2020-04" db="EMBL/GenBank/DDBJ databases">
        <title>MicrobeNet Type strains.</title>
        <authorList>
            <person name="Nicholson A.C."/>
        </authorList>
    </citation>
    <scope>NUCLEOTIDE SEQUENCE [LARGE SCALE GENOMIC DNA]</scope>
    <source>
        <strain evidence="2 3">DSM 44956</strain>
    </source>
</reference>
<evidence type="ECO:0000313" key="3">
    <source>
        <dbReference type="Proteomes" id="UP000540698"/>
    </source>
</evidence>
<sequence length="298" mass="33092">MTTESQLPGRAAMRAACQAFGVDDRDAQLLHHRSNAVWLLPHTDLVVRLAPDTAYRRERAHTAVAVTRWLAAEAQSIALTPASGTQPVVASGAIATFWPYRPSPGRPGPADLGTLVRRLHSVARPPFPVPRYQPLRRLFEALALDDERTTPALTDSDRAWLRARAATLVGQFTQTEFPLGQGLVHVDVHSENAVCDHGQWVLIDWDQCSIGPRELDLVNGLPDHFHQPQHARARFAAAYGYDLLDWPGWTLLRDITELHSLGAYIRLTPSKPAAAEQLRHRIRSLRAGDRAVVWHAVS</sequence>
<keyword evidence="3" id="KW-1185">Reference proteome</keyword>
<accession>A0A7X6L1P2</accession>